<comment type="caution">
    <text evidence="1">The sequence shown here is derived from an EMBL/GenBank/DDBJ whole genome shotgun (WGS) entry which is preliminary data.</text>
</comment>
<name>A0A1R0GN86_9FUNG</name>
<proteinExistence type="predicted"/>
<protein>
    <submittedName>
        <fullName evidence="1">Uncharacterized protein</fullName>
    </submittedName>
</protein>
<organism evidence="1 2">
    <name type="scientific">Smittium mucronatum</name>
    <dbReference type="NCBI Taxonomy" id="133383"/>
    <lineage>
        <taxon>Eukaryota</taxon>
        <taxon>Fungi</taxon>
        <taxon>Fungi incertae sedis</taxon>
        <taxon>Zoopagomycota</taxon>
        <taxon>Kickxellomycotina</taxon>
        <taxon>Harpellomycetes</taxon>
        <taxon>Harpellales</taxon>
        <taxon>Legeriomycetaceae</taxon>
        <taxon>Smittium</taxon>
    </lineage>
</organism>
<evidence type="ECO:0000313" key="1">
    <source>
        <dbReference type="EMBL" id="OLY78355.1"/>
    </source>
</evidence>
<dbReference type="EMBL" id="LSSL01006665">
    <property type="protein sequence ID" value="OLY78355.1"/>
    <property type="molecule type" value="Genomic_DNA"/>
</dbReference>
<dbReference type="Proteomes" id="UP000187455">
    <property type="component" value="Unassembled WGS sequence"/>
</dbReference>
<keyword evidence="2" id="KW-1185">Reference proteome</keyword>
<dbReference type="AlphaFoldDB" id="A0A1R0GN86"/>
<sequence length="141" mass="16478">MIYYSECNWYKFLPNYSRSRDLDNKSTWLQAFKASIISGDTKALGLCLLKLESVTHIFENEDKMMIGSILFNLASENTFEHYILDKIVYCFTQLLGINSGIQSGDFRLNWEKILDKMVELIFDNDTQIAQSKTRFENIHIL</sequence>
<accession>A0A1R0GN86</accession>
<evidence type="ECO:0000313" key="2">
    <source>
        <dbReference type="Proteomes" id="UP000187455"/>
    </source>
</evidence>
<gene>
    <name evidence="1" type="ORF">AYI68_g7599</name>
</gene>
<reference evidence="1 2" key="1">
    <citation type="journal article" date="2016" name="Mol. Biol. Evol.">
        <title>Genome-Wide Survey of Gut Fungi (Harpellales) Reveals the First Horizontally Transferred Ubiquitin Gene from a Mosquito Host.</title>
        <authorList>
            <person name="Wang Y."/>
            <person name="White M.M."/>
            <person name="Kvist S."/>
            <person name="Moncalvo J.M."/>
        </authorList>
    </citation>
    <scope>NUCLEOTIDE SEQUENCE [LARGE SCALE GENOMIC DNA]</scope>
    <source>
        <strain evidence="1 2">ALG-7-W6</strain>
    </source>
</reference>